<dbReference type="PANTHER" id="PTHR46647:SF1">
    <property type="entry name" value="RAB9 EFFECTOR PROTEIN WITH KELCH MOTIFS"/>
    <property type="match status" value="1"/>
</dbReference>
<evidence type="ECO:0000256" key="4">
    <source>
        <dbReference type="ARBA" id="ARBA00039295"/>
    </source>
</evidence>
<accession>A0A0B7A8P7</accession>
<dbReference type="Gene3D" id="2.120.10.80">
    <property type="entry name" value="Kelch-type beta propeller"/>
    <property type="match status" value="2"/>
</dbReference>
<dbReference type="PANTHER" id="PTHR46647">
    <property type="entry name" value="RAB9 EFFECTOR PROTEIN WITH KELCH MOTIFS"/>
    <property type="match status" value="1"/>
</dbReference>
<organism evidence="6">
    <name type="scientific">Arion vulgaris</name>
    <dbReference type="NCBI Taxonomy" id="1028688"/>
    <lineage>
        <taxon>Eukaryota</taxon>
        <taxon>Metazoa</taxon>
        <taxon>Spiralia</taxon>
        <taxon>Lophotrochozoa</taxon>
        <taxon>Mollusca</taxon>
        <taxon>Gastropoda</taxon>
        <taxon>Heterobranchia</taxon>
        <taxon>Euthyneura</taxon>
        <taxon>Panpulmonata</taxon>
        <taxon>Eupulmonata</taxon>
        <taxon>Stylommatophora</taxon>
        <taxon>Helicina</taxon>
        <taxon>Arionoidea</taxon>
        <taxon>Arionidae</taxon>
        <taxon>Arion</taxon>
    </lineage>
</organism>
<evidence type="ECO:0000256" key="3">
    <source>
        <dbReference type="ARBA" id="ARBA00037224"/>
    </source>
</evidence>
<reference evidence="6" key="1">
    <citation type="submission" date="2014-12" db="EMBL/GenBank/DDBJ databases">
        <title>Insight into the proteome of Arion vulgaris.</title>
        <authorList>
            <person name="Aradska J."/>
            <person name="Bulat T."/>
            <person name="Smidak R."/>
            <person name="Sarate P."/>
            <person name="Gangsoo J."/>
            <person name="Sialana F."/>
            <person name="Bilban M."/>
            <person name="Lubec G."/>
        </authorList>
    </citation>
    <scope>NUCLEOTIDE SEQUENCE</scope>
    <source>
        <tissue evidence="6">Skin</tissue>
    </source>
</reference>
<dbReference type="InterPro" id="IPR006652">
    <property type="entry name" value="Kelch_1"/>
</dbReference>
<comment type="function">
    <text evidence="3">Rab9 effector required for endosome to trans-Golgi network (TGN) transport.</text>
</comment>
<proteinExistence type="predicted"/>
<dbReference type="SMART" id="SM00612">
    <property type="entry name" value="Kelch"/>
    <property type="match status" value="4"/>
</dbReference>
<evidence type="ECO:0000256" key="5">
    <source>
        <dbReference type="SAM" id="MobiDB-lite"/>
    </source>
</evidence>
<evidence type="ECO:0000256" key="2">
    <source>
        <dbReference type="ARBA" id="ARBA00022737"/>
    </source>
</evidence>
<gene>
    <name evidence="6" type="primary">ORF102654</name>
</gene>
<name>A0A0B7A8P7_9EUPU</name>
<dbReference type="AlphaFoldDB" id="A0A0B7A8P7"/>
<dbReference type="Pfam" id="PF24681">
    <property type="entry name" value="Kelch_KLHDC2_KLHL20_DRC7"/>
    <property type="match status" value="1"/>
</dbReference>
<sequence length="458" mass="49905">MAVELHPFLETDTRPSPNWWYVLSISGSSPSMRVGHTATFVQAVHSDEHDKVFIIGGANPEQVFNEVYVLDLVVRSWDTLEAPGFRGRYEHSAFCVKNRPGVLFVFGGATQSGSLNDVQSMNISSGVWSDVEVSGTLPAPRTHHSCAVIGSHVYFYSGGHIGPDPVGDRRVHCLDTSTMSWQSITPLNSPKPRHGHLMVSYNNRIFLHGGVSGSTFYDDLFILDPDRNSWASIKKKKTAPSPRAAHGGIISNKDIFMFGGMNKSGALNEGYKFNTEMNTWSKLELEGPPPSNRLDFAICTIPLRVPVSSLKLSQKSQTDLTALSTKALHVLDPELKPDCTSSGDSTSDNAIVVESACAQEIDIITNGQQTSTDGNRSMAEQNAQQTIIDSNCSTAEQKVDIQKGQQASTHSNCSEAEQKADIQNGQLVPDTEEVTMILINGGMDTEGEIFDDTLVLML</sequence>
<protein>
    <recommendedName>
        <fullName evidence="4">Rab9 effector protein with kelch motifs</fullName>
    </recommendedName>
</protein>
<dbReference type="InterPro" id="IPR052124">
    <property type="entry name" value="Rab9_kelch_effector"/>
</dbReference>
<keyword evidence="2" id="KW-0677">Repeat</keyword>
<evidence type="ECO:0000313" key="6">
    <source>
        <dbReference type="EMBL" id="CEK77022.1"/>
    </source>
</evidence>
<dbReference type="InterPro" id="IPR015915">
    <property type="entry name" value="Kelch-typ_b-propeller"/>
</dbReference>
<dbReference type="SUPFAM" id="SSF117281">
    <property type="entry name" value="Kelch motif"/>
    <property type="match status" value="1"/>
</dbReference>
<evidence type="ECO:0000256" key="1">
    <source>
        <dbReference type="ARBA" id="ARBA00022441"/>
    </source>
</evidence>
<dbReference type="EMBL" id="HACG01030157">
    <property type="protein sequence ID" value="CEK77022.1"/>
    <property type="molecule type" value="Transcribed_RNA"/>
</dbReference>
<keyword evidence="1" id="KW-0880">Kelch repeat</keyword>
<feature type="region of interest" description="Disordered" evidence="5">
    <location>
        <begin position="404"/>
        <end position="424"/>
    </location>
</feature>